<feature type="modified residue" description="4-aspartylphosphate" evidence="2">
    <location>
        <position position="54"/>
    </location>
</feature>
<accession>A0A2T0TX36</accession>
<dbReference type="OrthoDB" id="7352332at2"/>
<evidence type="ECO:0000259" key="3">
    <source>
        <dbReference type="PROSITE" id="PS50110"/>
    </source>
</evidence>
<name>A0A2T0TX36_9ACTN</name>
<keyword evidence="1 2" id="KW-0597">Phosphoprotein</keyword>
<evidence type="ECO:0000256" key="2">
    <source>
        <dbReference type="PROSITE-ProRule" id="PRU00169"/>
    </source>
</evidence>
<dbReference type="EMBL" id="PVTG01000004">
    <property type="protein sequence ID" value="PRY50231.1"/>
    <property type="molecule type" value="Genomic_DNA"/>
</dbReference>
<dbReference type="SMART" id="SM00448">
    <property type="entry name" value="REC"/>
    <property type="match status" value="1"/>
</dbReference>
<dbReference type="Gene3D" id="3.40.50.2300">
    <property type="match status" value="1"/>
</dbReference>
<dbReference type="SUPFAM" id="SSF52172">
    <property type="entry name" value="CheY-like"/>
    <property type="match status" value="1"/>
</dbReference>
<dbReference type="InterPro" id="IPR011006">
    <property type="entry name" value="CheY-like_superfamily"/>
</dbReference>
<feature type="domain" description="Response regulatory" evidence="3">
    <location>
        <begin position="4"/>
        <end position="119"/>
    </location>
</feature>
<comment type="caution">
    <text evidence="4">The sequence shown here is derived from an EMBL/GenBank/DDBJ whole genome shotgun (WGS) entry which is preliminary data.</text>
</comment>
<organism evidence="4 5">
    <name type="scientific">Geodermatophilus tzadiensis</name>
    <dbReference type="NCBI Taxonomy" id="1137988"/>
    <lineage>
        <taxon>Bacteria</taxon>
        <taxon>Bacillati</taxon>
        <taxon>Actinomycetota</taxon>
        <taxon>Actinomycetes</taxon>
        <taxon>Geodermatophilales</taxon>
        <taxon>Geodermatophilaceae</taxon>
        <taxon>Geodermatophilus</taxon>
    </lineage>
</organism>
<protein>
    <submittedName>
        <fullName evidence="4">Response regulator receiver domain-containing protein</fullName>
    </submittedName>
</protein>
<dbReference type="PROSITE" id="PS50110">
    <property type="entry name" value="RESPONSE_REGULATORY"/>
    <property type="match status" value="1"/>
</dbReference>
<evidence type="ECO:0000256" key="1">
    <source>
        <dbReference type="ARBA" id="ARBA00022553"/>
    </source>
</evidence>
<dbReference type="InterPro" id="IPR050595">
    <property type="entry name" value="Bact_response_regulator"/>
</dbReference>
<reference evidence="4 5" key="1">
    <citation type="submission" date="2018-03" db="EMBL/GenBank/DDBJ databases">
        <title>Genomic Encyclopedia of Archaeal and Bacterial Type Strains, Phase II (KMG-II): from individual species to whole genera.</title>
        <authorList>
            <person name="Goeker M."/>
        </authorList>
    </citation>
    <scope>NUCLEOTIDE SEQUENCE [LARGE SCALE GENOMIC DNA]</scope>
    <source>
        <strain evidence="4 5">DSM 45416</strain>
    </source>
</reference>
<dbReference type="PANTHER" id="PTHR44591">
    <property type="entry name" value="STRESS RESPONSE REGULATOR PROTEIN 1"/>
    <property type="match status" value="1"/>
</dbReference>
<keyword evidence="5" id="KW-1185">Reference proteome</keyword>
<dbReference type="GO" id="GO:0000160">
    <property type="term" value="P:phosphorelay signal transduction system"/>
    <property type="evidence" value="ECO:0007669"/>
    <property type="project" value="InterPro"/>
</dbReference>
<evidence type="ECO:0000313" key="4">
    <source>
        <dbReference type="EMBL" id="PRY50231.1"/>
    </source>
</evidence>
<dbReference type="CDD" id="cd17535">
    <property type="entry name" value="REC_NarL-like"/>
    <property type="match status" value="1"/>
</dbReference>
<evidence type="ECO:0000313" key="5">
    <source>
        <dbReference type="Proteomes" id="UP000239210"/>
    </source>
</evidence>
<dbReference type="InterPro" id="IPR058245">
    <property type="entry name" value="NreC/VraR/RcsB-like_REC"/>
</dbReference>
<sequence>MPIRVLIVDDHPSFRSLARRLLVDEGFDVVGEAGDGRGALQAAGELRPDLVLLDVQLPDVDGFGVAAALAGQPSPPEVVLVSSRSRADYGQRVGSSGTRGFIAKAELSGALLRQLLTGGRTAS</sequence>
<proteinExistence type="predicted"/>
<gene>
    <name evidence="4" type="ORF">LY71_104268</name>
</gene>
<dbReference type="InterPro" id="IPR001789">
    <property type="entry name" value="Sig_transdc_resp-reg_receiver"/>
</dbReference>
<dbReference type="Proteomes" id="UP000239210">
    <property type="component" value="Unassembled WGS sequence"/>
</dbReference>
<dbReference type="AlphaFoldDB" id="A0A2T0TX36"/>
<dbReference type="Pfam" id="PF00072">
    <property type="entry name" value="Response_reg"/>
    <property type="match status" value="1"/>
</dbReference>
<dbReference type="PANTHER" id="PTHR44591:SF3">
    <property type="entry name" value="RESPONSE REGULATORY DOMAIN-CONTAINING PROTEIN"/>
    <property type="match status" value="1"/>
</dbReference>
<dbReference type="RefSeq" id="WP_106276459.1">
    <property type="nucleotide sequence ID" value="NZ_PVTG01000004.1"/>
</dbReference>